<dbReference type="PANTHER" id="PTHR20922">
    <property type="entry name" value="DNL-TYPE ZINC FINGER PROTEIN"/>
    <property type="match status" value="1"/>
</dbReference>
<dbReference type="AlphaFoldDB" id="A0AB34IYN3"/>
<gene>
    <name evidence="7" type="ORF">AB1Y20_006500</name>
</gene>
<dbReference type="GO" id="GO:0050821">
    <property type="term" value="P:protein stabilization"/>
    <property type="evidence" value="ECO:0007669"/>
    <property type="project" value="TreeGrafter"/>
</dbReference>
<feature type="chain" id="PRO_5044255920" description="DNL-type domain-containing protein" evidence="5">
    <location>
        <begin position="25"/>
        <end position="217"/>
    </location>
</feature>
<evidence type="ECO:0000256" key="4">
    <source>
        <dbReference type="PROSITE-ProRule" id="PRU00834"/>
    </source>
</evidence>
<evidence type="ECO:0000256" key="5">
    <source>
        <dbReference type="SAM" id="SignalP"/>
    </source>
</evidence>
<accession>A0AB34IYN3</accession>
<dbReference type="GO" id="GO:0008270">
    <property type="term" value="F:zinc ion binding"/>
    <property type="evidence" value="ECO:0007669"/>
    <property type="project" value="UniProtKB-KW"/>
</dbReference>
<comment type="caution">
    <text evidence="7">The sequence shown here is derived from an EMBL/GenBank/DDBJ whole genome shotgun (WGS) entry which is preliminary data.</text>
</comment>
<feature type="domain" description="DNL-type" evidence="6">
    <location>
        <begin position="73"/>
        <end position="168"/>
    </location>
</feature>
<dbReference type="EMBL" id="JBGBPQ010000015">
    <property type="protein sequence ID" value="KAL1510169.1"/>
    <property type="molecule type" value="Genomic_DNA"/>
</dbReference>
<dbReference type="InterPro" id="IPR024158">
    <property type="entry name" value="Mt_import_TIM15"/>
</dbReference>
<evidence type="ECO:0000256" key="2">
    <source>
        <dbReference type="ARBA" id="ARBA00022771"/>
    </source>
</evidence>
<evidence type="ECO:0000256" key="1">
    <source>
        <dbReference type="ARBA" id="ARBA00022723"/>
    </source>
</evidence>
<dbReference type="PROSITE" id="PS51501">
    <property type="entry name" value="ZF_DNL"/>
    <property type="match status" value="1"/>
</dbReference>
<dbReference type="GO" id="GO:0006457">
    <property type="term" value="P:protein folding"/>
    <property type="evidence" value="ECO:0007669"/>
    <property type="project" value="TreeGrafter"/>
</dbReference>
<evidence type="ECO:0000313" key="7">
    <source>
        <dbReference type="EMBL" id="KAL1510169.1"/>
    </source>
</evidence>
<reference evidence="7 8" key="1">
    <citation type="journal article" date="2024" name="Science">
        <title>Giant polyketide synthase enzymes in the biosynthesis of giant marine polyether toxins.</title>
        <authorList>
            <person name="Fallon T.R."/>
            <person name="Shende V.V."/>
            <person name="Wierzbicki I.H."/>
            <person name="Pendleton A.L."/>
            <person name="Watervoot N.F."/>
            <person name="Auber R.P."/>
            <person name="Gonzalez D.J."/>
            <person name="Wisecaver J.H."/>
            <person name="Moore B.S."/>
        </authorList>
    </citation>
    <scope>NUCLEOTIDE SEQUENCE [LARGE SCALE GENOMIC DNA]</scope>
    <source>
        <strain evidence="7 8">12B1</strain>
    </source>
</reference>
<dbReference type="GO" id="GO:0051087">
    <property type="term" value="F:protein-folding chaperone binding"/>
    <property type="evidence" value="ECO:0007669"/>
    <property type="project" value="TreeGrafter"/>
</dbReference>
<keyword evidence="1" id="KW-0479">Metal-binding</keyword>
<dbReference type="Pfam" id="PF05180">
    <property type="entry name" value="zf-DNL"/>
    <property type="match status" value="1"/>
</dbReference>
<name>A0AB34IYN3_PRYPA</name>
<proteinExistence type="predicted"/>
<organism evidence="7 8">
    <name type="scientific">Prymnesium parvum</name>
    <name type="common">Toxic golden alga</name>
    <dbReference type="NCBI Taxonomy" id="97485"/>
    <lineage>
        <taxon>Eukaryota</taxon>
        <taxon>Haptista</taxon>
        <taxon>Haptophyta</taxon>
        <taxon>Prymnesiophyceae</taxon>
        <taxon>Prymnesiales</taxon>
        <taxon>Prymnesiaceae</taxon>
        <taxon>Prymnesium</taxon>
    </lineage>
</organism>
<evidence type="ECO:0000259" key="6">
    <source>
        <dbReference type="PROSITE" id="PS51501"/>
    </source>
</evidence>
<keyword evidence="2 4" id="KW-0863">Zinc-finger</keyword>
<evidence type="ECO:0000313" key="8">
    <source>
        <dbReference type="Proteomes" id="UP001515480"/>
    </source>
</evidence>
<keyword evidence="8" id="KW-1185">Reference proteome</keyword>
<dbReference type="GO" id="GO:0005739">
    <property type="term" value="C:mitochondrion"/>
    <property type="evidence" value="ECO:0007669"/>
    <property type="project" value="TreeGrafter"/>
</dbReference>
<feature type="signal peptide" evidence="5">
    <location>
        <begin position="1"/>
        <end position="24"/>
    </location>
</feature>
<keyword evidence="3" id="KW-0862">Zinc</keyword>
<keyword evidence="5" id="KW-0732">Signal</keyword>
<dbReference type="Proteomes" id="UP001515480">
    <property type="component" value="Unassembled WGS sequence"/>
</dbReference>
<protein>
    <recommendedName>
        <fullName evidence="6">DNL-type domain-containing protein</fullName>
    </recommendedName>
</protein>
<evidence type="ECO:0000256" key="3">
    <source>
        <dbReference type="ARBA" id="ARBA00022833"/>
    </source>
</evidence>
<dbReference type="InterPro" id="IPR007853">
    <property type="entry name" value="Znf_DNL-typ"/>
</dbReference>
<dbReference type="PANTHER" id="PTHR20922:SF13">
    <property type="entry name" value="DNL-TYPE ZINC FINGER PROTEIN"/>
    <property type="match status" value="1"/>
</dbReference>
<sequence>MRVLPSCLPLRLLLLLAAIGAADAALLAPPPAHIARSRAVPPARAAAASACAADLELTPDDDITDALPKKAKAKTDRFQVQFTCNVCEGANTHSISRHAYTKGTVIATCPGCKSAHLIADNLNWIEDDFRNLEEFMARRGTPVTRVVSGGTAVAATAAAAARAAQSPAASGSRAEGGGEEIARLEGITEDMALRIRQAVRERKRRKAQEGEDAGGDA</sequence>
<dbReference type="GO" id="GO:0030150">
    <property type="term" value="P:protein import into mitochondrial matrix"/>
    <property type="evidence" value="ECO:0007669"/>
    <property type="project" value="TreeGrafter"/>
</dbReference>